<gene>
    <name evidence="1" type="ORF">SAMN05216368_12714</name>
</gene>
<evidence type="ECO:0000313" key="1">
    <source>
        <dbReference type="EMBL" id="SDO60641.1"/>
    </source>
</evidence>
<dbReference type="Proteomes" id="UP000199639">
    <property type="component" value="Unassembled WGS sequence"/>
</dbReference>
<dbReference type="STRING" id="1424659.SAMN05216368_12714"/>
<name>A0A5E9G430_9MICO</name>
<proteinExistence type="predicted"/>
<evidence type="ECO:0000313" key="2">
    <source>
        <dbReference type="Proteomes" id="UP000199639"/>
    </source>
</evidence>
<accession>A0A5E9G430</accession>
<sequence>MNIDVDPIDPGAPSLPPTISVDITAYLGKTQGS</sequence>
<protein>
    <submittedName>
        <fullName evidence="1">Uncharacterized protein</fullName>
    </submittedName>
</protein>
<reference evidence="1 2" key="1">
    <citation type="submission" date="2016-10" db="EMBL/GenBank/DDBJ databases">
        <authorList>
            <person name="Varghese N."/>
            <person name="Submissions S."/>
        </authorList>
    </citation>
    <scope>NUCLEOTIDE SEQUENCE [LARGE SCALE GENOMIC DNA]</scope>
    <source>
        <strain evidence="1 2">CGMCC 1.11215</strain>
    </source>
</reference>
<organism evidence="1 2">
    <name type="scientific">Cryobacterium flavum</name>
    <dbReference type="NCBI Taxonomy" id="1424659"/>
    <lineage>
        <taxon>Bacteria</taxon>
        <taxon>Bacillati</taxon>
        <taxon>Actinomycetota</taxon>
        <taxon>Actinomycetes</taxon>
        <taxon>Micrococcales</taxon>
        <taxon>Microbacteriaceae</taxon>
        <taxon>Cryobacterium</taxon>
    </lineage>
</organism>
<dbReference type="AlphaFoldDB" id="A0A5E9G430"/>
<dbReference type="EMBL" id="FNIB01000027">
    <property type="protein sequence ID" value="SDO60641.1"/>
    <property type="molecule type" value="Genomic_DNA"/>
</dbReference>